<feature type="region of interest" description="Disordered" evidence="1">
    <location>
        <begin position="220"/>
        <end position="275"/>
    </location>
</feature>
<name>A0A167KPU5_PHYB8</name>
<organism evidence="2 3">
    <name type="scientific">Phycomyces blakesleeanus (strain ATCC 8743b / DSM 1359 / FGSC 10004 / NBRC 33097 / NRRL 1555)</name>
    <dbReference type="NCBI Taxonomy" id="763407"/>
    <lineage>
        <taxon>Eukaryota</taxon>
        <taxon>Fungi</taxon>
        <taxon>Fungi incertae sedis</taxon>
        <taxon>Mucoromycota</taxon>
        <taxon>Mucoromycotina</taxon>
        <taxon>Mucoromycetes</taxon>
        <taxon>Mucorales</taxon>
        <taxon>Phycomycetaceae</taxon>
        <taxon>Phycomyces</taxon>
    </lineage>
</organism>
<evidence type="ECO:0008006" key="4">
    <source>
        <dbReference type="Google" id="ProtNLM"/>
    </source>
</evidence>
<dbReference type="AlphaFoldDB" id="A0A167KPU5"/>
<accession>A0A167KPU5</accession>
<dbReference type="OrthoDB" id="2366918at2759"/>
<proteinExistence type="predicted"/>
<sequence>MFFLDLNDKQLVLTASHLCLHDVIQLSRVNKRLQNLVYNNTSVWTTDHLFPEGDPSITDRFVARLVPRITRFYGIQALRLVRLPLSWSGYLRIFDQFAHSIAYIDLVTSGVCLSDLIYHLSIFAGNLAMLQQDNRIPITFRQYAADSEEYCSALAATGYLGQQSWRNLTPLLSSLELDDPPFERLVQFRVSSTDHAEDENAQIHQLHFLTSFLAGKALAFPPPQRTNTHSQAHHHHKRSRDEEPVIPIPYPKHRRHDLVSPSMHHRPYEASSGYT</sequence>
<dbReference type="GeneID" id="29004158"/>
<protein>
    <recommendedName>
        <fullName evidence="4">F-box domain-containing protein</fullName>
    </recommendedName>
</protein>
<dbReference type="VEuPathDB" id="FungiDB:PHYBLDRAFT_77417"/>
<dbReference type="EMBL" id="KV440994">
    <property type="protein sequence ID" value="OAD68606.1"/>
    <property type="molecule type" value="Genomic_DNA"/>
</dbReference>
<evidence type="ECO:0000313" key="2">
    <source>
        <dbReference type="EMBL" id="OAD68606.1"/>
    </source>
</evidence>
<reference evidence="3" key="1">
    <citation type="submission" date="2015-06" db="EMBL/GenBank/DDBJ databases">
        <title>Expansion of signal transduction pathways in fungi by whole-genome duplication.</title>
        <authorList>
            <consortium name="DOE Joint Genome Institute"/>
            <person name="Corrochano L.M."/>
            <person name="Kuo A."/>
            <person name="Marcet-Houben M."/>
            <person name="Polaino S."/>
            <person name="Salamov A."/>
            <person name="Villalobos J.M."/>
            <person name="Alvarez M.I."/>
            <person name="Avalos J."/>
            <person name="Benito E.P."/>
            <person name="Benoit I."/>
            <person name="Burger G."/>
            <person name="Camino L.P."/>
            <person name="Canovas D."/>
            <person name="Cerda-Olmedo E."/>
            <person name="Cheng J.-F."/>
            <person name="Dominguez A."/>
            <person name="Elias M."/>
            <person name="Eslava A.P."/>
            <person name="Glaser F."/>
            <person name="Grimwood J."/>
            <person name="Gutierrez G."/>
            <person name="Heitman J."/>
            <person name="Henrissat B."/>
            <person name="Iturriaga E.A."/>
            <person name="Lang B.F."/>
            <person name="Lavin J.L."/>
            <person name="Lee S."/>
            <person name="Li W."/>
            <person name="Lindquist E."/>
            <person name="Lopez-Garcia S."/>
            <person name="Luque E.M."/>
            <person name="Marcos A.T."/>
            <person name="Martin J."/>
            <person name="McCluskey K."/>
            <person name="Medina H.R."/>
            <person name="Miralles-Duran A."/>
            <person name="Miyazaki A."/>
            <person name="Munoz-Torres E."/>
            <person name="Oguiza J.A."/>
            <person name="Ohm R."/>
            <person name="Olmedo M."/>
            <person name="Orejas M."/>
            <person name="Ortiz-Castellanos L."/>
            <person name="Pisabarro A.G."/>
            <person name="Rodriguez-Romero J."/>
            <person name="Ruiz-Herrera J."/>
            <person name="Ruiz-Vazquez R."/>
            <person name="Sanz C."/>
            <person name="Schackwitz W."/>
            <person name="Schmutz J."/>
            <person name="Shahriari M."/>
            <person name="Shelest E."/>
            <person name="Silva-Franco F."/>
            <person name="Soanes D."/>
            <person name="Syed K."/>
            <person name="Tagua V.G."/>
            <person name="Talbot N.J."/>
            <person name="Thon M."/>
            <person name="De vries R.P."/>
            <person name="Wiebenga A."/>
            <person name="Yadav J.S."/>
            <person name="Braun E.L."/>
            <person name="Baker S."/>
            <person name="Garre V."/>
            <person name="Horwitz B."/>
            <person name="Torres-Martinez S."/>
            <person name="Idnurm A."/>
            <person name="Herrera-Estrella A."/>
            <person name="Gabaldon T."/>
            <person name="Grigoriev I.V."/>
        </authorList>
    </citation>
    <scope>NUCLEOTIDE SEQUENCE [LARGE SCALE GENOMIC DNA]</scope>
    <source>
        <strain evidence="3">NRRL 1555(-)</strain>
    </source>
</reference>
<dbReference type="InParanoid" id="A0A167KPU5"/>
<dbReference type="Proteomes" id="UP000077315">
    <property type="component" value="Unassembled WGS sequence"/>
</dbReference>
<evidence type="ECO:0000313" key="3">
    <source>
        <dbReference type="Proteomes" id="UP000077315"/>
    </source>
</evidence>
<keyword evidence="3" id="KW-1185">Reference proteome</keyword>
<evidence type="ECO:0000256" key="1">
    <source>
        <dbReference type="SAM" id="MobiDB-lite"/>
    </source>
</evidence>
<dbReference type="RefSeq" id="XP_018286646.1">
    <property type="nucleotide sequence ID" value="XM_018443253.1"/>
</dbReference>
<gene>
    <name evidence="2" type="ORF">PHYBLDRAFT_77417</name>
</gene>